<evidence type="ECO:0000259" key="2">
    <source>
        <dbReference type="Pfam" id="PF13193"/>
    </source>
</evidence>
<dbReference type="PANTHER" id="PTHR43201:SF32">
    <property type="entry name" value="2-SUCCINYLBENZOATE--COA LIGASE, CHLOROPLASTIC_PEROXISOMAL"/>
    <property type="match status" value="1"/>
</dbReference>
<dbReference type="Gene3D" id="3.40.50.12780">
    <property type="entry name" value="N-terminal domain of ligase-like"/>
    <property type="match status" value="1"/>
</dbReference>
<dbReference type="Pfam" id="PF13193">
    <property type="entry name" value="AMP-binding_C"/>
    <property type="match status" value="1"/>
</dbReference>
<proteinExistence type="predicted"/>
<gene>
    <name evidence="3" type="ORF">UFOPK2754_01246</name>
    <name evidence="4" type="ORF">UFOPK3139_02761</name>
    <name evidence="5" type="ORF">UFOPK3543_02315</name>
    <name evidence="6" type="ORF">UFOPK3967_01530</name>
</gene>
<name>A0A6J7I2R3_9ZZZZ</name>
<dbReference type="GO" id="GO:0031956">
    <property type="term" value="F:medium-chain fatty acid-CoA ligase activity"/>
    <property type="evidence" value="ECO:0007669"/>
    <property type="project" value="TreeGrafter"/>
</dbReference>
<evidence type="ECO:0000313" key="4">
    <source>
        <dbReference type="EMBL" id="CAB4836257.1"/>
    </source>
</evidence>
<dbReference type="GO" id="GO:0006631">
    <property type="term" value="P:fatty acid metabolic process"/>
    <property type="evidence" value="ECO:0007669"/>
    <property type="project" value="TreeGrafter"/>
</dbReference>
<accession>A0A6J7I2R3</accession>
<evidence type="ECO:0000313" key="3">
    <source>
        <dbReference type="EMBL" id="CAB4742162.1"/>
    </source>
</evidence>
<dbReference type="InterPro" id="IPR042099">
    <property type="entry name" value="ANL_N_sf"/>
</dbReference>
<dbReference type="EMBL" id="CAFBMH010000108">
    <property type="protein sequence ID" value="CAB4925108.1"/>
    <property type="molecule type" value="Genomic_DNA"/>
</dbReference>
<dbReference type="AlphaFoldDB" id="A0A6J7I2R3"/>
<dbReference type="PANTHER" id="PTHR43201">
    <property type="entry name" value="ACYL-COA SYNTHETASE"/>
    <property type="match status" value="1"/>
</dbReference>
<dbReference type="EMBL" id="CAFABA010000160">
    <property type="protein sequence ID" value="CAB4836257.1"/>
    <property type="molecule type" value="Genomic_DNA"/>
</dbReference>
<evidence type="ECO:0000259" key="1">
    <source>
        <dbReference type="Pfam" id="PF00501"/>
    </source>
</evidence>
<dbReference type="InterPro" id="IPR045851">
    <property type="entry name" value="AMP-bd_C_sf"/>
</dbReference>
<reference evidence="5" key="1">
    <citation type="submission" date="2020-05" db="EMBL/GenBank/DDBJ databases">
        <authorList>
            <person name="Chiriac C."/>
            <person name="Salcher M."/>
            <person name="Ghai R."/>
            <person name="Kavagutti S V."/>
        </authorList>
    </citation>
    <scope>NUCLEOTIDE SEQUENCE</scope>
</reference>
<dbReference type="EMBL" id="CAFBOS010000088">
    <property type="protein sequence ID" value="CAB4999429.1"/>
    <property type="molecule type" value="Genomic_DNA"/>
</dbReference>
<protein>
    <submittedName>
        <fullName evidence="5">Unannotated protein</fullName>
    </submittedName>
</protein>
<dbReference type="SUPFAM" id="SSF56801">
    <property type="entry name" value="Acetyl-CoA synthetase-like"/>
    <property type="match status" value="1"/>
</dbReference>
<feature type="domain" description="AMP-dependent synthetase/ligase" evidence="1">
    <location>
        <begin position="13"/>
        <end position="380"/>
    </location>
</feature>
<dbReference type="Pfam" id="PF00501">
    <property type="entry name" value="AMP-binding"/>
    <property type="match status" value="1"/>
</dbReference>
<dbReference type="Gene3D" id="3.30.300.30">
    <property type="match status" value="1"/>
</dbReference>
<dbReference type="EMBL" id="CAEZYR010000039">
    <property type="protein sequence ID" value="CAB4742162.1"/>
    <property type="molecule type" value="Genomic_DNA"/>
</dbReference>
<evidence type="ECO:0000313" key="5">
    <source>
        <dbReference type="EMBL" id="CAB4925108.1"/>
    </source>
</evidence>
<sequence>MPTYAPTYWALIEDAAEGWGDHVVVADDHGRTLSASALRDEACRAAAGLAAAGIGSGSVVSWQIPTVLEAVVIMGALARLDAVQNPIIPILREREVGFITRQVGTEFFITPETWRGFGHGALARGIGDEVGFTTIGLDMASPPVIGEIRLPQGDPATLAPVPGAEGRDSLVRWFYYSSGTTADPKGARHTDLSIMAAASGMLELVGFNQRDVYPIAWPFSHIGGSTMLTVSLVGGVQLVLFDTFDPATTPERMAAHRPTLLGSAVPFFNAFMAAQQRHGDEPLFPELRACAGGGAPIPAEIHEELHRTLGVAGVTGSWGLTEFPIATSCTPDDPRAVRTFTVGRASPGVTIRAVLADGNDAGLDVEGELVLRGSQQFLGYIDPALDAHAFIDDNWFRTGDLGVVQSDGNIRLTGRLKDIIIRNAENISALEVEELLFKHPDVVDAAVIGLPDQRTGERVCAVVVLHDGATLTIDGLRDHCRALGLAIQKCPEQLEITDAIPRNGMGKTLKQPLIATYRNKAGV</sequence>
<organism evidence="5">
    <name type="scientific">freshwater metagenome</name>
    <dbReference type="NCBI Taxonomy" id="449393"/>
    <lineage>
        <taxon>unclassified sequences</taxon>
        <taxon>metagenomes</taxon>
        <taxon>ecological metagenomes</taxon>
    </lineage>
</organism>
<evidence type="ECO:0000313" key="6">
    <source>
        <dbReference type="EMBL" id="CAB4999429.1"/>
    </source>
</evidence>
<dbReference type="InterPro" id="IPR000873">
    <property type="entry name" value="AMP-dep_synth/lig_dom"/>
</dbReference>
<dbReference type="InterPro" id="IPR025110">
    <property type="entry name" value="AMP-bd_C"/>
</dbReference>
<feature type="domain" description="AMP-binding enzyme C-terminal" evidence="2">
    <location>
        <begin position="431"/>
        <end position="507"/>
    </location>
</feature>